<dbReference type="PANTHER" id="PTHR31423:SF3">
    <property type="entry name" value="PROLYL-TRNA SYNTHETASE ASSOCIATED DOMAIN-CONTAINING PROTEIN 1-RELATED"/>
    <property type="match status" value="1"/>
</dbReference>
<dbReference type="InterPro" id="IPR007214">
    <property type="entry name" value="YbaK/aa-tRNA-synth-assoc-dom"/>
</dbReference>
<evidence type="ECO:0000256" key="1">
    <source>
        <dbReference type="ARBA" id="ARBA00010201"/>
    </source>
</evidence>
<evidence type="ECO:0000259" key="2">
    <source>
        <dbReference type="Pfam" id="PF04073"/>
    </source>
</evidence>
<keyword evidence="3" id="KW-0378">Hydrolase</keyword>
<dbReference type="InterPro" id="IPR040285">
    <property type="entry name" value="ProX/PRXD1"/>
</dbReference>
<dbReference type="InterPro" id="IPR036754">
    <property type="entry name" value="YbaK/aa-tRNA-synt-asso_dom_sf"/>
</dbReference>
<dbReference type="FunFam" id="3.90.960.10:FF:000005">
    <property type="entry name" value="Putative prolyl-tRNA synthetase"/>
    <property type="match status" value="1"/>
</dbReference>
<feature type="domain" description="YbaK/aminoacyl-tRNA synthetase-associated" evidence="2">
    <location>
        <begin position="23"/>
        <end position="148"/>
    </location>
</feature>
<dbReference type="AlphaFoldDB" id="A0A841KZN0"/>
<name>A0A841KZN0_9FIRM</name>
<dbReference type="PANTHER" id="PTHR31423">
    <property type="entry name" value="YBAK DOMAIN-CONTAINING PROTEIN"/>
    <property type="match status" value="1"/>
</dbReference>
<dbReference type="Proteomes" id="UP000579281">
    <property type="component" value="Unassembled WGS sequence"/>
</dbReference>
<sequence length="162" mass="18821">MDQQKKVFEMLNALDIEYQIMYHQAVFTVEEMDDLRITQYGDICKNLFLRDAKGERHFLVVLDKDKKADLKNIQEQLGCTRLSFASEERLHRYLQIHKGEVTPLAIINDFEAIVEVVLDNDLVGKNKLGFHPNDNTATVWISFEALKKVINQNGNRVHFVTI</sequence>
<gene>
    <name evidence="3" type="ORF">HNQ80_003901</name>
</gene>
<reference evidence="3 4" key="1">
    <citation type="submission" date="2020-08" db="EMBL/GenBank/DDBJ databases">
        <title>Genomic Encyclopedia of Type Strains, Phase IV (KMG-IV): sequencing the most valuable type-strain genomes for metagenomic binning, comparative biology and taxonomic classification.</title>
        <authorList>
            <person name="Goeker M."/>
        </authorList>
    </citation>
    <scope>NUCLEOTIDE SEQUENCE [LARGE SCALE GENOMIC DNA]</scope>
    <source>
        <strain evidence="3 4">DSM 103526</strain>
    </source>
</reference>
<evidence type="ECO:0000313" key="3">
    <source>
        <dbReference type="EMBL" id="MBB6217778.1"/>
    </source>
</evidence>
<keyword evidence="4" id="KW-1185">Reference proteome</keyword>
<dbReference type="Pfam" id="PF04073">
    <property type="entry name" value="tRNA_edit"/>
    <property type="match status" value="1"/>
</dbReference>
<dbReference type="RefSeq" id="WP_184312276.1">
    <property type="nucleotide sequence ID" value="NZ_JACHEN010000028.1"/>
</dbReference>
<dbReference type="GO" id="GO:0002161">
    <property type="term" value="F:aminoacyl-tRNA deacylase activity"/>
    <property type="evidence" value="ECO:0007669"/>
    <property type="project" value="InterPro"/>
</dbReference>
<dbReference type="CDD" id="cd04335">
    <property type="entry name" value="PrdX_deacylase"/>
    <property type="match status" value="1"/>
</dbReference>
<evidence type="ECO:0000313" key="4">
    <source>
        <dbReference type="Proteomes" id="UP000579281"/>
    </source>
</evidence>
<organism evidence="3 4">
    <name type="scientific">Anaerosolibacter carboniphilus</name>
    <dbReference type="NCBI Taxonomy" id="1417629"/>
    <lineage>
        <taxon>Bacteria</taxon>
        <taxon>Bacillati</taxon>
        <taxon>Bacillota</taxon>
        <taxon>Clostridia</taxon>
        <taxon>Peptostreptococcales</taxon>
        <taxon>Thermotaleaceae</taxon>
        <taxon>Anaerosolibacter</taxon>
    </lineage>
</organism>
<dbReference type="Gene3D" id="3.90.960.10">
    <property type="entry name" value="YbaK/aminoacyl-tRNA synthetase-associated domain"/>
    <property type="match status" value="1"/>
</dbReference>
<dbReference type="EC" id="3.1.1.-" evidence="3"/>
<dbReference type="SUPFAM" id="SSF55826">
    <property type="entry name" value="YbaK/ProRS associated domain"/>
    <property type="match status" value="1"/>
</dbReference>
<comment type="caution">
    <text evidence="3">The sequence shown here is derived from an EMBL/GenBank/DDBJ whole genome shotgun (WGS) entry which is preliminary data.</text>
</comment>
<comment type="similarity">
    <text evidence="1">Belongs to the PRORSD1 family.</text>
</comment>
<proteinExistence type="inferred from homology"/>
<accession>A0A841KZN0</accession>
<protein>
    <submittedName>
        <fullName evidence="3">Ala-tRNA(Pro) deacylase</fullName>
        <ecNumber evidence="3">3.1.1.-</ecNumber>
    </submittedName>
</protein>
<dbReference type="EMBL" id="JACHEN010000028">
    <property type="protein sequence ID" value="MBB6217778.1"/>
    <property type="molecule type" value="Genomic_DNA"/>
</dbReference>